<organism evidence="2">
    <name type="scientific">Gaeumannomyces tritici (strain R3-111a-1)</name>
    <name type="common">Wheat and barley take-all root rot fungus</name>
    <name type="synonym">Gaeumannomyces graminis var. tritici</name>
    <dbReference type="NCBI Taxonomy" id="644352"/>
    <lineage>
        <taxon>Eukaryota</taxon>
        <taxon>Fungi</taxon>
        <taxon>Dikarya</taxon>
        <taxon>Ascomycota</taxon>
        <taxon>Pezizomycotina</taxon>
        <taxon>Sordariomycetes</taxon>
        <taxon>Sordariomycetidae</taxon>
        <taxon>Magnaporthales</taxon>
        <taxon>Magnaporthaceae</taxon>
        <taxon>Gaeumannomyces</taxon>
    </lineage>
</organism>
<keyword evidence="4" id="KW-1185">Reference proteome</keyword>
<evidence type="ECO:0000313" key="3">
    <source>
        <dbReference type="EnsemblFungi" id="EJT68127"/>
    </source>
</evidence>
<reference evidence="3" key="4">
    <citation type="journal article" date="2015" name="G3 (Bethesda)">
        <title>Genome sequences of three phytopathogenic species of the Magnaporthaceae family of fungi.</title>
        <authorList>
            <person name="Okagaki L.H."/>
            <person name="Nunes C.C."/>
            <person name="Sailsbery J."/>
            <person name="Clay B."/>
            <person name="Brown D."/>
            <person name="John T."/>
            <person name="Oh Y."/>
            <person name="Young N."/>
            <person name="Fitzgerald M."/>
            <person name="Haas B.J."/>
            <person name="Zeng Q."/>
            <person name="Young S."/>
            <person name="Adiconis X."/>
            <person name="Fan L."/>
            <person name="Levin J.Z."/>
            <person name="Mitchell T.K."/>
            <person name="Okubara P.A."/>
            <person name="Farman M.L."/>
            <person name="Kohn L.M."/>
            <person name="Birren B."/>
            <person name="Ma L.-J."/>
            <person name="Dean R.A."/>
        </authorList>
    </citation>
    <scope>NUCLEOTIDE SEQUENCE</scope>
    <source>
        <strain evidence="3">R3-111a-1</strain>
    </source>
</reference>
<reference evidence="2" key="3">
    <citation type="submission" date="2010-09" db="EMBL/GenBank/DDBJ databases">
        <title>Annotation of Gaeumannomyces graminis var. tritici R3-111a-1.</title>
        <authorList>
            <consortium name="The Broad Institute Genome Sequencing Platform"/>
            <person name="Ma L.-J."/>
            <person name="Dead R."/>
            <person name="Young S.K."/>
            <person name="Zeng Q."/>
            <person name="Gargeya S."/>
            <person name="Fitzgerald M."/>
            <person name="Haas B."/>
            <person name="Abouelleil A."/>
            <person name="Alvarado L."/>
            <person name="Arachchi H.M."/>
            <person name="Berlin A."/>
            <person name="Brown A."/>
            <person name="Chapman S.B."/>
            <person name="Chen Z."/>
            <person name="Dunbar C."/>
            <person name="Freedman E."/>
            <person name="Gearin G."/>
            <person name="Gellesch M."/>
            <person name="Goldberg J."/>
            <person name="Griggs A."/>
            <person name="Gujja S."/>
            <person name="Heiman D."/>
            <person name="Howarth C."/>
            <person name="Larson L."/>
            <person name="Lui A."/>
            <person name="MacDonald P.J.P."/>
            <person name="Mehta T."/>
            <person name="Montmayeur A."/>
            <person name="Murphy C."/>
            <person name="Neiman D."/>
            <person name="Pearson M."/>
            <person name="Priest M."/>
            <person name="Roberts A."/>
            <person name="Saif S."/>
            <person name="Shea T."/>
            <person name="Shenoy N."/>
            <person name="Sisk P."/>
            <person name="Stolte C."/>
            <person name="Sykes S."/>
            <person name="Yandava C."/>
            <person name="Wortman J."/>
            <person name="Nusbaum C."/>
            <person name="Birren B."/>
        </authorList>
    </citation>
    <scope>NUCLEOTIDE SEQUENCE</scope>
    <source>
        <strain evidence="2">R3-111a-1</strain>
    </source>
</reference>
<dbReference type="HOGENOM" id="CLU_1240210_0_0_1"/>
<feature type="region of interest" description="Disordered" evidence="1">
    <location>
        <begin position="147"/>
        <end position="184"/>
    </location>
</feature>
<name>J3PL49_GAET3</name>
<dbReference type="RefSeq" id="XP_009230485.1">
    <property type="nucleotide sequence ID" value="XM_009232221.1"/>
</dbReference>
<dbReference type="AlphaFoldDB" id="J3PL49"/>
<reference evidence="4" key="1">
    <citation type="submission" date="2010-07" db="EMBL/GenBank/DDBJ databases">
        <title>The genome sequence of Gaeumannomyces graminis var. tritici strain R3-111a-1.</title>
        <authorList>
            <consortium name="The Broad Institute Genome Sequencing Platform"/>
            <person name="Ma L.-J."/>
            <person name="Dead R."/>
            <person name="Young S."/>
            <person name="Zeng Q."/>
            <person name="Koehrsen M."/>
            <person name="Alvarado L."/>
            <person name="Berlin A."/>
            <person name="Chapman S.B."/>
            <person name="Chen Z."/>
            <person name="Freedman E."/>
            <person name="Gellesch M."/>
            <person name="Goldberg J."/>
            <person name="Griggs A."/>
            <person name="Gujja S."/>
            <person name="Heilman E.R."/>
            <person name="Heiman D."/>
            <person name="Hepburn T."/>
            <person name="Howarth C."/>
            <person name="Jen D."/>
            <person name="Larson L."/>
            <person name="Mehta T."/>
            <person name="Neiman D."/>
            <person name="Pearson M."/>
            <person name="Roberts A."/>
            <person name="Saif S."/>
            <person name="Shea T."/>
            <person name="Shenoy N."/>
            <person name="Sisk P."/>
            <person name="Stolte C."/>
            <person name="Sykes S."/>
            <person name="Walk T."/>
            <person name="White J."/>
            <person name="Yandava C."/>
            <person name="Haas B."/>
            <person name="Nusbaum C."/>
            <person name="Birren B."/>
        </authorList>
    </citation>
    <scope>NUCLEOTIDE SEQUENCE [LARGE SCALE GENOMIC DNA]</scope>
    <source>
        <strain evidence="4">R3-111a-1</strain>
    </source>
</reference>
<reference evidence="3" key="5">
    <citation type="submission" date="2018-04" db="UniProtKB">
        <authorList>
            <consortium name="EnsemblFungi"/>
        </authorList>
    </citation>
    <scope>IDENTIFICATION</scope>
    <source>
        <strain evidence="3">R3-111a-1</strain>
    </source>
</reference>
<dbReference type="GeneID" id="20354752"/>
<gene>
    <name evidence="3" type="primary">20354752</name>
    <name evidence="2" type="ORF">GGTG_14294</name>
</gene>
<protein>
    <submittedName>
        <fullName evidence="2 3">Uncharacterized protein</fullName>
    </submittedName>
</protein>
<dbReference type="EMBL" id="GL385620">
    <property type="protein sequence ID" value="EJT68127.1"/>
    <property type="molecule type" value="Genomic_DNA"/>
</dbReference>
<sequence length="223" mass="24597">MKINSTQCHHTSQRSGADWLQSMARTAYCPIATWSREATLAAPLRRPWVVSMLAHSEFQGPLTQDRNLFGTLSASASANASANASIELVHMRVVCYVLGFLHAELSSRTVRAGPTGDGRRSWSYWIEGSEQAQSRCRANFKPAVNAVPERPTRTDPHPSRHSDPSGLFGTGMFAGGGRVVNPTRRNMEKSFPRGVRLKETKPHWLMGSRLKEEKGCPARAPQA</sequence>
<evidence type="ECO:0000313" key="2">
    <source>
        <dbReference type="EMBL" id="EJT68127.1"/>
    </source>
</evidence>
<evidence type="ECO:0000313" key="4">
    <source>
        <dbReference type="Proteomes" id="UP000006039"/>
    </source>
</evidence>
<dbReference type="VEuPathDB" id="FungiDB:GGTG_14294"/>
<feature type="compositionally biased region" description="Gly residues" evidence="1">
    <location>
        <begin position="168"/>
        <end position="178"/>
    </location>
</feature>
<reference evidence="2" key="2">
    <citation type="submission" date="2010-07" db="EMBL/GenBank/DDBJ databases">
        <authorList>
            <consortium name="The Broad Institute Genome Sequencing Platform"/>
            <consortium name="Broad Institute Genome Sequencing Center for Infectious Disease"/>
            <person name="Ma L.-J."/>
            <person name="Dead R."/>
            <person name="Young S."/>
            <person name="Zeng Q."/>
            <person name="Koehrsen M."/>
            <person name="Alvarado L."/>
            <person name="Berlin A."/>
            <person name="Chapman S.B."/>
            <person name="Chen Z."/>
            <person name="Freedman E."/>
            <person name="Gellesch M."/>
            <person name="Goldberg J."/>
            <person name="Griggs A."/>
            <person name="Gujja S."/>
            <person name="Heilman E.R."/>
            <person name="Heiman D."/>
            <person name="Hepburn T."/>
            <person name="Howarth C."/>
            <person name="Jen D."/>
            <person name="Larson L."/>
            <person name="Mehta T."/>
            <person name="Neiman D."/>
            <person name="Pearson M."/>
            <person name="Roberts A."/>
            <person name="Saif S."/>
            <person name="Shea T."/>
            <person name="Shenoy N."/>
            <person name="Sisk P."/>
            <person name="Stolte C."/>
            <person name="Sykes S."/>
            <person name="Walk T."/>
            <person name="White J."/>
            <person name="Yandava C."/>
            <person name="Haas B."/>
            <person name="Nusbaum C."/>
            <person name="Birren B."/>
        </authorList>
    </citation>
    <scope>NUCLEOTIDE SEQUENCE</scope>
    <source>
        <strain evidence="2">R3-111a-1</strain>
    </source>
</reference>
<feature type="compositionally biased region" description="Basic and acidic residues" evidence="1">
    <location>
        <begin position="150"/>
        <end position="163"/>
    </location>
</feature>
<dbReference type="Proteomes" id="UP000006039">
    <property type="component" value="Unassembled WGS sequence"/>
</dbReference>
<proteinExistence type="predicted"/>
<evidence type="ECO:0000256" key="1">
    <source>
        <dbReference type="SAM" id="MobiDB-lite"/>
    </source>
</evidence>
<accession>J3PL49</accession>
<dbReference type="EnsemblFungi" id="EJT68127">
    <property type="protein sequence ID" value="EJT68127"/>
    <property type="gene ID" value="GGTG_14294"/>
</dbReference>